<name>A0A1S8SLJ3_CLOBE</name>
<reference evidence="1 2" key="1">
    <citation type="submission" date="2016-05" db="EMBL/GenBank/DDBJ databases">
        <title>Microbial solvent formation.</title>
        <authorList>
            <person name="Poehlein A."/>
            <person name="Montoya Solano J.D."/>
            <person name="Flitsch S."/>
            <person name="Krabben P."/>
            <person name="Duerre P."/>
            <person name="Daniel R."/>
        </authorList>
    </citation>
    <scope>NUCLEOTIDE SEQUENCE [LARGE SCALE GENOMIC DNA]</scope>
    <source>
        <strain evidence="1 2">DSM 53</strain>
    </source>
</reference>
<protein>
    <submittedName>
        <fullName evidence="1">Uncharacterized protein</fullName>
    </submittedName>
</protein>
<dbReference type="Proteomes" id="UP000190973">
    <property type="component" value="Unassembled WGS sequence"/>
</dbReference>
<sequence>MKEINIFEIVPENFFVPLSSQGKTLYIKIISLIYKLVQNGLSYGIDKDILVDEIEEYLGLINYDIENEEDEQLNNNREKANYLIRKLINYGWIYPEQTNDYKQIINFHDYAIVILEAFLKIVSKESLEYQGNIISIYSMLYSNEKAGVVIKQVFENTKGIISGLKNLNSNIKKYMDRLTKQKTPEEIMQEFFGNYTKEVIDKAYHRLKTSENVSKYRPKIIEKLNESLNSSEFLSEAGEFYREDEELGSLDEGIEKVKDIVHNIINAFNELDDIMHDIDSKNAKYIRAAVTRAKFLLNNSKDMTGIVKGILEYISNEYKELELSLSSDYLEEVTDLFTLYSYGYIDETSLYIANEGKKSFKPGKILRDTLSKEERQRKIDEFKKKQEKQYSPKKVNEIVDELLGDKKMVLASEIEINSVDDFIKIIYIRLYGNHILSKYSINRKDIIASNNGFTFKNFEIWRK</sequence>
<evidence type="ECO:0000313" key="2">
    <source>
        <dbReference type="Proteomes" id="UP000190973"/>
    </source>
</evidence>
<gene>
    <name evidence="1" type="ORF">CLBCK_00210</name>
</gene>
<dbReference type="Pfam" id="PF18982">
    <property type="entry name" value="JetA"/>
    <property type="match status" value="1"/>
</dbReference>
<organism evidence="1 2">
    <name type="scientific">Clostridium beijerinckii</name>
    <name type="common">Clostridium MP</name>
    <dbReference type="NCBI Taxonomy" id="1520"/>
    <lineage>
        <taxon>Bacteria</taxon>
        <taxon>Bacillati</taxon>
        <taxon>Bacillota</taxon>
        <taxon>Clostridia</taxon>
        <taxon>Eubacteriales</taxon>
        <taxon>Clostridiaceae</taxon>
        <taxon>Clostridium</taxon>
    </lineage>
</organism>
<proteinExistence type="predicted"/>
<dbReference type="InterPro" id="IPR043773">
    <property type="entry name" value="JetA"/>
</dbReference>
<dbReference type="RefSeq" id="WP_077836963.1">
    <property type="nucleotide sequence ID" value="NZ_JABTAE010000001.1"/>
</dbReference>
<evidence type="ECO:0000313" key="1">
    <source>
        <dbReference type="EMBL" id="OOM66065.1"/>
    </source>
</evidence>
<accession>A0A1S8SLJ3</accession>
<dbReference type="AlphaFoldDB" id="A0A1S8SLJ3"/>
<comment type="caution">
    <text evidence="1">The sequence shown here is derived from an EMBL/GenBank/DDBJ whole genome shotgun (WGS) entry which is preliminary data.</text>
</comment>
<dbReference type="EMBL" id="LZZI01000001">
    <property type="protein sequence ID" value="OOM66065.1"/>
    <property type="molecule type" value="Genomic_DNA"/>
</dbReference>